<feature type="transmembrane region" description="Helical" evidence="6">
    <location>
        <begin position="129"/>
        <end position="153"/>
    </location>
</feature>
<keyword evidence="9" id="KW-1185">Reference proteome</keyword>
<dbReference type="GO" id="GO:0042908">
    <property type="term" value="P:xenobiotic transport"/>
    <property type="evidence" value="ECO:0007669"/>
    <property type="project" value="UniProtKB-ARBA"/>
</dbReference>
<dbReference type="PROSITE" id="PS00216">
    <property type="entry name" value="SUGAR_TRANSPORT_1"/>
    <property type="match status" value="1"/>
</dbReference>
<dbReference type="GO" id="GO:0140115">
    <property type="term" value="P:export across plasma membrane"/>
    <property type="evidence" value="ECO:0007669"/>
    <property type="project" value="UniProtKB-ARBA"/>
</dbReference>
<protein>
    <recommendedName>
        <fullName evidence="7">Major facilitator superfamily (MFS) profile domain-containing protein</fullName>
    </recommendedName>
</protein>
<comment type="subcellular location">
    <subcellularLocation>
        <location evidence="1">Membrane</location>
        <topology evidence="1">Multi-pass membrane protein</topology>
    </subcellularLocation>
</comment>
<dbReference type="InterPro" id="IPR011701">
    <property type="entry name" value="MFS"/>
</dbReference>
<evidence type="ECO:0000259" key="7">
    <source>
        <dbReference type="PROSITE" id="PS50850"/>
    </source>
</evidence>
<dbReference type="Gene3D" id="1.20.1250.20">
    <property type="entry name" value="MFS general substrate transporter like domains"/>
    <property type="match status" value="1"/>
</dbReference>
<evidence type="ECO:0000256" key="4">
    <source>
        <dbReference type="ARBA" id="ARBA00023136"/>
    </source>
</evidence>
<evidence type="ECO:0000313" key="8">
    <source>
        <dbReference type="EMBL" id="KAI1866426.1"/>
    </source>
</evidence>
<keyword evidence="3 6" id="KW-1133">Transmembrane helix</keyword>
<dbReference type="GO" id="GO:0015606">
    <property type="term" value="F:spermidine transmembrane transporter activity"/>
    <property type="evidence" value="ECO:0007669"/>
    <property type="project" value="TreeGrafter"/>
</dbReference>
<feature type="transmembrane region" description="Helical" evidence="6">
    <location>
        <begin position="287"/>
        <end position="313"/>
    </location>
</feature>
<accession>A0A9P9WJ83</accession>
<feature type="transmembrane region" description="Helical" evidence="6">
    <location>
        <begin position="223"/>
        <end position="244"/>
    </location>
</feature>
<sequence>MTQQMSPESPMASTAAEAMAAEMSSINEPKDKDLESATPAVRGWDWLEDSHNPYNWPKWKKNVQLLTIASIAFTCSVGTSIVSPAHQDFMDEFGVSSTVAFLPLSLYVFSLGLGPIVGGPLSEVAGRRAVFIMAVALGGLFALGSGFAGTFAGLCVMRFLSGFFYGPSLAIGSGVLLETYRPIERGPPSALFILSPFLGPGLGPVLGVFLVDRMGWRWTQYTLVFFSVFCAICMFFSGESYHLVLKRRRMKALGLTPPEAAPLSATMKKFVTVDLFRPIHMLLTEPIVTFLCLYIATMFGTLFLFFGAFFYVFQKTYNFTLIQSGLVFLGIGFGCLLGTTMVAVCEVVFYRPKAKKHLSHQIPPEYRLYPAKIGSILLPISLFWFGWTTSPGINPAAPIIAIVLFGTGNIGLFISSMQYIGDAYHHSNVASASSANSLARYTFAAAFPFFCIQMYQKLGTGWATSILGFLALLQLPVPWVLSKYGKRLRALSKYETSSS</sequence>
<feature type="transmembrane region" description="Helical" evidence="6">
    <location>
        <begin position="325"/>
        <end position="349"/>
    </location>
</feature>
<keyword evidence="4 6" id="KW-0472">Membrane</keyword>
<dbReference type="GO" id="GO:0005886">
    <property type="term" value="C:plasma membrane"/>
    <property type="evidence" value="ECO:0007669"/>
    <property type="project" value="TreeGrafter"/>
</dbReference>
<dbReference type="Proteomes" id="UP000829685">
    <property type="component" value="Unassembled WGS sequence"/>
</dbReference>
<feature type="region of interest" description="Disordered" evidence="5">
    <location>
        <begin position="1"/>
        <end position="34"/>
    </location>
</feature>
<evidence type="ECO:0000256" key="3">
    <source>
        <dbReference type="ARBA" id="ARBA00022989"/>
    </source>
</evidence>
<keyword evidence="2 6" id="KW-0812">Transmembrane</keyword>
<feature type="transmembrane region" description="Helical" evidence="6">
    <location>
        <begin position="438"/>
        <end position="456"/>
    </location>
</feature>
<dbReference type="InterPro" id="IPR020846">
    <property type="entry name" value="MFS_dom"/>
</dbReference>
<dbReference type="SUPFAM" id="SSF103473">
    <property type="entry name" value="MFS general substrate transporter"/>
    <property type="match status" value="1"/>
</dbReference>
<dbReference type="PANTHER" id="PTHR23502">
    <property type="entry name" value="MAJOR FACILITATOR SUPERFAMILY"/>
    <property type="match status" value="1"/>
</dbReference>
<feature type="transmembrane region" description="Helical" evidence="6">
    <location>
        <begin position="369"/>
        <end position="387"/>
    </location>
</feature>
<feature type="transmembrane region" description="Helical" evidence="6">
    <location>
        <begin position="189"/>
        <end position="211"/>
    </location>
</feature>
<feature type="domain" description="Major facilitator superfamily (MFS) profile" evidence="7">
    <location>
        <begin position="64"/>
        <end position="486"/>
    </location>
</feature>
<dbReference type="CDD" id="cd17323">
    <property type="entry name" value="MFS_Tpo1_MDR_like"/>
    <property type="match status" value="1"/>
</dbReference>
<gene>
    <name evidence="8" type="ORF">JX265_007727</name>
</gene>
<evidence type="ECO:0000313" key="9">
    <source>
        <dbReference type="Proteomes" id="UP000829685"/>
    </source>
</evidence>
<feature type="transmembrane region" description="Helical" evidence="6">
    <location>
        <begin position="159"/>
        <end position="177"/>
    </location>
</feature>
<proteinExistence type="predicted"/>
<evidence type="ECO:0000256" key="1">
    <source>
        <dbReference type="ARBA" id="ARBA00004141"/>
    </source>
</evidence>
<evidence type="ECO:0000256" key="6">
    <source>
        <dbReference type="SAM" id="Phobius"/>
    </source>
</evidence>
<dbReference type="PANTHER" id="PTHR23502:SF38">
    <property type="entry name" value="POLYAMINE TRANSPORTER 4"/>
    <property type="match status" value="1"/>
</dbReference>
<feature type="compositionally biased region" description="Low complexity" evidence="5">
    <location>
        <begin position="1"/>
        <end position="25"/>
    </location>
</feature>
<comment type="caution">
    <text evidence="8">The sequence shown here is derived from an EMBL/GenBank/DDBJ whole genome shotgun (WGS) entry which is preliminary data.</text>
</comment>
<organism evidence="8 9">
    <name type="scientific">Neoarthrinium moseri</name>
    <dbReference type="NCBI Taxonomy" id="1658444"/>
    <lineage>
        <taxon>Eukaryota</taxon>
        <taxon>Fungi</taxon>
        <taxon>Dikarya</taxon>
        <taxon>Ascomycota</taxon>
        <taxon>Pezizomycotina</taxon>
        <taxon>Sordariomycetes</taxon>
        <taxon>Xylariomycetidae</taxon>
        <taxon>Amphisphaeriales</taxon>
        <taxon>Apiosporaceae</taxon>
        <taxon>Neoarthrinium</taxon>
    </lineage>
</organism>
<name>A0A9P9WJ83_9PEZI</name>
<evidence type="ECO:0000256" key="2">
    <source>
        <dbReference type="ARBA" id="ARBA00022692"/>
    </source>
</evidence>
<feature type="transmembrane region" description="Helical" evidence="6">
    <location>
        <begin position="399"/>
        <end position="417"/>
    </location>
</feature>
<evidence type="ECO:0000256" key="5">
    <source>
        <dbReference type="SAM" id="MobiDB-lite"/>
    </source>
</evidence>
<feature type="transmembrane region" description="Helical" evidence="6">
    <location>
        <begin position="98"/>
        <end position="117"/>
    </location>
</feature>
<dbReference type="AlphaFoldDB" id="A0A9P9WJ83"/>
<feature type="transmembrane region" description="Helical" evidence="6">
    <location>
        <begin position="462"/>
        <end position="481"/>
    </location>
</feature>
<dbReference type="Pfam" id="PF07690">
    <property type="entry name" value="MFS_1"/>
    <property type="match status" value="1"/>
</dbReference>
<dbReference type="InterPro" id="IPR005829">
    <property type="entry name" value="Sugar_transporter_CS"/>
</dbReference>
<dbReference type="EMBL" id="JAFIMR010000020">
    <property type="protein sequence ID" value="KAI1866426.1"/>
    <property type="molecule type" value="Genomic_DNA"/>
</dbReference>
<reference evidence="8" key="1">
    <citation type="submission" date="2021-03" db="EMBL/GenBank/DDBJ databases">
        <title>Revisited historic fungal species revealed as producer of novel bioactive compounds through whole genome sequencing and comparative genomics.</title>
        <authorList>
            <person name="Vignolle G.A."/>
            <person name="Hochenegger N."/>
            <person name="Mach R.L."/>
            <person name="Mach-Aigner A.R."/>
            <person name="Javad Rahimi M."/>
            <person name="Salim K.A."/>
            <person name="Chan C.M."/>
            <person name="Lim L.B.L."/>
            <person name="Cai F."/>
            <person name="Druzhinina I.S."/>
            <person name="U'Ren J.M."/>
            <person name="Derntl C."/>
        </authorList>
    </citation>
    <scope>NUCLEOTIDE SEQUENCE</scope>
    <source>
        <strain evidence="8">TUCIM 5799</strain>
    </source>
</reference>
<feature type="transmembrane region" description="Helical" evidence="6">
    <location>
        <begin position="65"/>
        <end position="86"/>
    </location>
</feature>
<dbReference type="GO" id="GO:0000297">
    <property type="term" value="F:spermine transmembrane transporter activity"/>
    <property type="evidence" value="ECO:0007669"/>
    <property type="project" value="TreeGrafter"/>
</dbReference>
<dbReference type="PROSITE" id="PS50850">
    <property type="entry name" value="MFS"/>
    <property type="match status" value="1"/>
</dbReference>
<dbReference type="InterPro" id="IPR036259">
    <property type="entry name" value="MFS_trans_sf"/>
</dbReference>